<accession>A0ABX4FSH5</accession>
<dbReference type="Gene3D" id="1.10.150.130">
    <property type="match status" value="1"/>
</dbReference>
<feature type="non-terminal residue" evidence="2">
    <location>
        <position position="178"/>
    </location>
</feature>
<proteinExistence type="predicted"/>
<evidence type="ECO:0000313" key="2">
    <source>
        <dbReference type="EMBL" id="OZS41781.1"/>
    </source>
</evidence>
<dbReference type="EMBL" id="NOIF01000233">
    <property type="protein sequence ID" value="OZS41781.1"/>
    <property type="molecule type" value="Genomic_DNA"/>
</dbReference>
<dbReference type="Proteomes" id="UP000215999">
    <property type="component" value="Unassembled WGS sequence"/>
</dbReference>
<keyword evidence="1" id="KW-0238">DNA-binding</keyword>
<organism evidence="2 3">
    <name type="scientific">Photobacterium sanguinicancri</name>
    <dbReference type="NCBI Taxonomy" id="875932"/>
    <lineage>
        <taxon>Bacteria</taxon>
        <taxon>Pseudomonadati</taxon>
        <taxon>Pseudomonadota</taxon>
        <taxon>Gammaproteobacteria</taxon>
        <taxon>Vibrionales</taxon>
        <taxon>Vibrionaceae</taxon>
        <taxon>Photobacterium</taxon>
    </lineage>
</organism>
<protein>
    <submittedName>
        <fullName evidence="2">Uncharacterized protein</fullName>
    </submittedName>
</protein>
<evidence type="ECO:0000313" key="3">
    <source>
        <dbReference type="Proteomes" id="UP000215999"/>
    </source>
</evidence>
<dbReference type="InterPro" id="IPR010998">
    <property type="entry name" value="Integrase_recombinase_N"/>
</dbReference>
<reference evidence="2 3" key="1">
    <citation type="journal article" date="2016" name="Antonie Van Leeuwenhoek">
        <title>Photobacterium sanguinicancri sp. nov. isolated from marine animals.</title>
        <authorList>
            <person name="Gomez-Gil B."/>
            <person name="Roque A."/>
            <person name="Rotllant G."/>
            <person name="Romalde J.L."/>
            <person name="Doce A."/>
            <person name="Eggermont M."/>
            <person name="Defoirdt T."/>
        </authorList>
    </citation>
    <scope>NUCLEOTIDE SEQUENCE [LARGE SCALE GENOMIC DNA]</scope>
    <source>
        <strain evidence="2 3">CAIM 1827</strain>
    </source>
</reference>
<comment type="caution">
    <text evidence="2">The sequence shown here is derived from an EMBL/GenBank/DDBJ whole genome shotgun (WGS) entry which is preliminary data.</text>
</comment>
<name>A0ABX4FSH5_9GAMM</name>
<sequence>MGEILDTVKVKSYDLDGVRADIPLLFLDGVPLFIVNAYLFHKARSNNDITVSSRKSQISLFLHQVLTDHNEWRNEKDVQTKHVLANKAVFKVNDSYVNAFLNNLFIGECQFSSKYKQGGLKNSSMSQHIEAITDFYSFCYTYGFTAKKFDFSYSYNKHTKKVVAKLGLNFDIINRYYR</sequence>
<keyword evidence="3" id="KW-1185">Reference proteome</keyword>
<gene>
    <name evidence="2" type="ORF">ASV53_21915</name>
</gene>
<evidence type="ECO:0000256" key="1">
    <source>
        <dbReference type="ARBA" id="ARBA00023125"/>
    </source>
</evidence>